<evidence type="ECO:0000313" key="1">
    <source>
        <dbReference type="EMBL" id="OWT43474.1"/>
    </source>
</evidence>
<dbReference type="GeneID" id="33936356"/>
<protein>
    <submittedName>
        <fullName evidence="1">Uncharacterized protein</fullName>
    </submittedName>
</protein>
<reference evidence="1 2" key="1">
    <citation type="journal article" date="2016" name="PLoS Pathog.">
        <title>Biosynthesis of antibiotic leucinostatins in bio-control fungus Purpureocillium lilacinum and their inhibition on phytophthora revealed by genome mining.</title>
        <authorList>
            <person name="Wang G."/>
            <person name="Liu Z."/>
            <person name="Lin R."/>
            <person name="Li E."/>
            <person name="Mao Z."/>
            <person name="Ling J."/>
            <person name="Yang Y."/>
            <person name="Yin W.B."/>
            <person name="Xie B."/>
        </authorList>
    </citation>
    <scope>NUCLEOTIDE SEQUENCE [LARGE SCALE GENOMIC DNA]</scope>
    <source>
        <strain evidence="1">170</strain>
    </source>
</reference>
<dbReference type="EMBL" id="LSBJ02000001">
    <property type="protein sequence ID" value="OWT43474.1"/>
    <property type="molecule type" value="Genomic_DNA"/>
</dbReference>
<proteinExistence type="predicted"/>
<dbReference type="RefSeq" id="XP_022285893.1">
    <property type="nucleotide sequence ID" value="XM_022429090.1"/>
</dbReference>
<dbReference type="Proteomes" id="UP000078397">
    <property type="component" value="Unassembled WGS sequence"/>
</dbReference>
<keyword evidence="2" id="KW-1185">Reference proteome</keyword>
<gene>
    <name evidence="1" type="ORF">VFPPC_17377</name>
</gene>
<comment type="caution">
    <text evidence="1">The sequence shown here is derived from an EMBL/GenBank/DDBJ whole genome shotgun (WGS) entry which is preliminary data.</text>
</comment>
<accession>A0A219AT59</accession>
<dbReference type="AlphaFoldDB" id="A0A219AT59"/>
<organism evidence="1 2">
    <name type="scientific">Pochonia chlamydosporia 170</name>
    <dbReference type="NCBI Taxonomy" id="1380566"/>
    <lineage>
        <taxon>Eukaryota</taxon>
        <taxon>Fungi</taxon>
        <taxon>Dikarya</taxon>
        <taxon>Ascomycota</taxon>
        <taxon>Pezizomycotina</taxon>
        <taxon>Sordariomycetes</taxon>
        <taxon>Hypocreomycetidae</taxon>
        <taxon>Hypocreales</taxon>
        <taxon>Clavicipitaceae</taxon>
        <taxon>Pochonia</taxon>
    </lineage>
</organism>
<evidence type="ECO:0000313" key="2">
    <source>
        <dbReference type="Proteomes" id="UP000078397"/>
    </source>
</evidence>
<dbReference type="KEGG" id="pchm:VFPPC_17377"/>
<sequence>MEYLYSFLPKLRVQHGSSWNQITVNAQIRRARPQRAGCCFAHAGSCRYGSKLPACMGTMRNTFVSKTCYLWPSAVKPSFRLFNRRAMQLTAWDTSILTSQIASLVTAFVQGLRRRHFHHERRSGSWVIECLAHSWRQVH</sequence>
<name>A0A219AT59_METCM</name>